<gene>
    <name evidence="1" type="ORF">DQM28_01720</name>
</gene>
<organism evidence="1 2">
    <name type="scientific">Leptospira mayottensis</name>
    <dbReference type="NCBI Taxonomy" id="1137606"/>
    <lineage>
        <taxon>Bacteria</taxon>
        <taxon>Pseudomonadati</taxon>
        <taxon>Spirochaetota</taxon>
        <taxon>Spirochaetia</taxon>
        <taxon>Leptospirales</taxon>
        <taxon>Leptospiraceae</taxon>
        <taxon>Leptospira</taxon>
    </lineage>
</organism>
<evidence type="ECO:0000313" key="2">
    <source>
        <dbReference type="Proteomes" id="UP000258889"/>
    </source>
</evidence>
<dbReference type="Proteomes" id="UP000258889">
    <property type="component" value="Chromosome i"/>
</dbReference>
<protein>
    <submittedName>
        <fullName evidence="1">Uncharacterized protein</fullName>
    </submittedName>
</protein>
<dbReference type="EMBL" id="CP030144">
    <property type="protein sequence ID" value="AXR63148.1"/>
    <property type="molecule type" value="Genomic_DNA"/>
</dbReference>
<name>A0ABM6Y7K8_9LEPT</name>
<sequence length="86" mass="10465">MQHIQIELQLESAEEIKRWFIEYLHFEIEELILTVLDQDKRSPSWLSIYFSLFLRKFIEVGGYRIVLSYFLVLEFGRENCSTNVRF</sequence>
<reference evidence="1 2" key="1">
    <citation type="submission" date="2018-09" db="EMBL/GenBank/DDBJ databases">
        <title>Complete Genome sequences of three Leptospira mayottensis isolates obtained from Tenrecid mammals endemic to the Malagasy region.</title>
        <authorList>
            <person name="Cordonin C."/>
            <person name="Toty C."/>
        </authorList>
    </citation>
    <scope>NUCLEOTIDE SEQUENCE [LARGE SCALE GENOMIC DNA]</scope>
    <source>
        <strain evidence="1 2">MDI222</strain>
    </source>
</reference>
<proteinExistence type="predicted"/>
<evidence type="ECO:0000313" key="1">
    <source>
        <dbReference type="EMBL" id="AXR63148.1"/>
    </source>
</evidence>
<accession>A0ABM6Y7K8</accession>
<keyword evidence="2" id="KW-1185">Reference proteome</keyword>